<dbReference type="Pfam" id="PF21857">
    <property type="entry name" value="DUF6913"/>
    <property type="match status" value="1"/>
</dbReference>
<protein>
    <submittedName>
        <fullName evidence="1">Uncharacterized protein</fullName>
    </submittedName>
</protein>
<dbReference type="EMBL" id="MQUC01000003">
    <property type="protein sequence ID" value="PRP66110.1"/>
    <property type="molecule type" value="Genomic_DNA"/>
</dbReference>
<keyword evidence="2" id="KW-1185">Reference proteome</keyword>
<comment type="caution">
    <text evidence="1">The sequence shown here is derived from an EMBL/GenBank/DDBJ whole genome shotgun (WGS) entry which is preliminary data.</text>
</comment>
<proteinExistence type="predicted"/>
<evidence type="ECO:0000313" key="1">
    <source>
        <dbReference type="EMBL" id="PRP66110.1"/>
    </source>
</evidence>
<name>A0A2S9WRK2_9FLAO</name>
<dbReference type="InterPro" id="IPR054207">
    <property type="entry name" value="DUF6913"/>
</dbReference>
<dbReference type="OrthoDB" id="1143885at2"/>
<evidence type="ECO:0000313" key="2">
    <source>
        <dbReference type="Proteomes" id="UP000239532"/>
    </source>
</evidence>
<reference evidence="1 2" key="1">
    <citation type="submission" date="2016-11" db="EMBL/GenBank/DDBJ databases">
        <title>Trade-off between light-utilization and light-protection in marine flavobacteria.</title>
        <authorList>
            <person name="Kumagai Y."/>
        </authorList>
    </citation>
    <scope>NUCLEOTIDE SEQUENCE [LARGE SCALE GENOMIC DNA]</scope>
    <source>
        <strain evidence="1 2">JCM 17109</strain>
    </source>
</reference>
<accession>A0A2S9WRK2</accession>
<organism evidence="1 2">
    <name type="scientific">Nonlabens agnitus</name>
    <dbReference type="NCBI Taxonomy" id="870484"/>
    <lineage>
        <taxon>Bacteria</taxon>
        <taxon>Pseudomonadati</taxon>
        <taxon>Bacteroidota</taxon>
        <taxon>Flavobacteriia</taxon>
        <taxon>Flavobacteriales</taxon>
        <taxon>Flavobacteriaceae</taxon>
        <taxon>Nonlabens</taxon>
    </lineage>
</organism>
<sequence length="168" mass="19581">MIFDVFKRRWLRKQQEKLSGQRRSSITSKPFSMVVLYDADVEKSTLFMEQWSRELEIRDYQMVGVTVDTKKQPVQDQLLVSMKSIKWSGGLADPALKELLDHYFDLQINLFEKRDDLKSYVAMALDSGITAGLASLPEDHYDLAIDVKLNQKELFIKELNKYLNIITK</sequence>
<dbReference type="Proteomes" id="UP000239532">
    <property type="component" value="Unassembled WGS sequence"/>
</dbReference>
<gene>
    <name evidence="1" type="ORF">BST86_02910</name>
</gene>
<dbReference type="AlphaFoldDB" id="A0A2S9WRK2"/>
<dbReference type="RefSeq" id="WP_105981956.1">
    <property type="nucleotide sequence ID" value="NZ_MQUC01000003.1"/>
</dbReference>